<dbReference type="PANTHER" id="PTHR27006">
    <property type="entry name" value="PROMASTIGOTE SURFACE ANTIGEN PROTEIN PSA"/>
    <property type="match status" value="1"/>
</dbReference>
<keyword evidence="2" id="KW-0723">Serine/threonine-protein kinase</keyword>
<dbReference type="GO" id="GO:0005524">
    <property type="term" value="F:ATP binding"/>
    <property type="evidence" value="ECO:0007669"/>
    <property type="project" value="UniProtKB-KW"/>
</dbReference>
<organism evidence="10 11">
    <name type="scientific">Eragrostis curvula</name>
    <name type="common">weeping love grass</name>
    <dbReference type="NCBI Taxonomy" id="38414"/>
    <lineage>
        <taxon>Eukaryota</taxon>
        <taxon>Viridiplantae</taxon>
        <taxon>Streptophyta</taxon>
        <taxon>Embryophyta</taxon>
        <taxon>Tracheophyta</taxon>
        <taxon>Spermatophyta</taxon>
        <taxon>Magnoliopsida</taxon>
        <taxon>Liliopsida</taxon>
        <taxon>Poales</taxon>
        <taxon>Poaceae</taxon>
        <taxon>PACMAD clade</taxon>
        <taxon>Chloridoideae</taxon>
        <taxon>Eragrostideae</taxon>
        <taxon>Eragrostidinae</taxon>
        <taxon>Eragrostis</taxon>
    </lineage>
</organism>
<dbReference type="InterPro" id="IPR000719">
    <property type="entry name" value="Prot_kinase_dom"/>
</dbReference>
<name>A0A5J9W1C6_9POAL</name>
<dbReference type="OrthoDB" id="688481at2759"/>
<evidence type="ECO:0000259" key="9">
    <source>
        <dbReference type="PROSITE" id="PS50011"/>
    </source>
</evidence>
<evidence type="ECO:0000256" key="7">
    <source>
        <dbReference type="ARBA" id="ARBA00047899"/>
    </source>
</evidence>
<keyword evidence="5" id="KW-0418">Kinase</keyword>
<dbReference type="SMART" id="SM00220">
    <property type="entry name" value="S_TKc"/>
    <property type="match status" value="1"/>
</dbReference>
<dbReference type="GO" id="GO:0004674">
    <property type="term" value="F:protein serine/threonine kinase activity"/>
    <property type="evidence" value="ECO:0007669"/>
    <property type="project" value="UniProtKB-KW"/>
</dbReference>
<evidence type="ECO:0000313" key="11">
    <source>
        <dbReference type="Proteomes" id="UP000324897"/>
    </source>
</evidence>
<dbReference type="Pfam" id="PF00069">
    <property type="entry name" value="Pkinase"/>
    <property type="match status" value="1"/>
</dbReference>
<dbReference type="AlphaFoldDB" id="A0A5J9W1C6"/>
<feature type="domain" description="Protein kinase" evidence="9">
    <location>
        <begin position="2"/>
        <end position="270"/>
    </location>
</feature>
<comment type="catalytic activity">
    <reaction evidence="7">
        <text>L-threonyl-[protein] + ATP = O-phospho-L-threonyl-[protein] + ADP + H(+)</text>
        <dbReference type="Rhea" id="RHEA:46608"/>
        <dbReference type="Rhea" id="RHEA-COMP:11060"/>
        <dbReference type="Rhea" id="RHEA-COMP:11605"/>
        <dbReference type="ChEBI" id="CHEBI:15378"/>
        <dbReference type="ChEBI" id="CHEBI:30013"/>
        <dbReference type="ChEBI" id="CHEBI:30616"/>
        <dbReference type="ChEBI" id="CHEBI:61977"/>
        <dbReference type="ChEBI" id="CHEBI:456216"/>
        <dbReference type="EC" id="2.7.11.1"/>
    </reaction>
</comment>
<dbReference type="Gene3D" id="1.10.510.10">
    <property type="entry name" value="Transferase(Phosphotransferase) domain 1"/>
    <property type="match status" value="1"/>
</dbReference>
<keyword evidence="3" id="KW-0808">Transferase</keyword>
<evidence type="ECO:0000256" key="4">
    <source>
        <dbReference type="ARBA" id="ARBA00022741"/>
    </source>
</evidence>
<dbReference type="InterPro" id="IPR008271">
    <property type="entry name" value="Ser/Thr_kinase_AS"/>
</dbReference>
<comment type="catalytic activity">
    <reaction evidence="8">
        <text>L-seryl-[protein] + ATP = O-phospho-L-seryl-[protein] + ADP + H(+)</text>
        <dbReference type="Rhea" id="RHEA:17989"/>
        <dbReference type="Rhea" id="RHEA-COMP:9863"/>
        <dbReference type="Rhea" id="RHEA-COMP:11604"/>
        <dbReference type="ChEBI" id="CHEBI:15378"/>
        <dbReference type="ChEBI" id="CHEBI:29999"/>
        <dbReference type="ChEBI" id="CHEBI:30616"/>
        <dbReference type="ChEBI" id="CHEBI:83421"/>
        <dbReference type="ChEBI" id="CHEBI:456216"/>
        <dbReference type="EC" id="2.7.11.1"/>
    </reaction>
</comment>
<dbReference type="EC" id="2.7.11.1" evidence="1"/>
<keyword evidence="11" id="KW-1185">Reference proteome</keyword>
<dbReference type="SUPFAM" id="SSF56112">
    <property type="entry name" value="Protein kinase-like (PK-like)"/>
    <property type="match status" value="1"/>
</dbReference>
<reference evidence="10 11" key="1">
    <citation type="journal article" date="2019" name="Sci. Rep.">
        <title>A high-quality genome of Eragrostis curvula grass provides insights into Poaceae evolution and supports new strategies to enhance forage quality.</title>
        <authorList>
            <person name="Carballo J."/>
            <person name="Santos B.A.C.M."/>
            <person name="Zappacosta D."/>
            <person name="Garbus I."/>
            <person name="Selva J.P."/>
            <person name="Gallo C.A."/>
            <person name="Diaz A."/>
            <person name="Albertini E."/>
            <person name="Caccamo M."/>
            <person name="Echenique V."/>
        </authorList>
    </citation>
    <scope>NUCLEOTIDE SEQUENCE [LARGE SCALE GENOMIC DNA]</scope>
    <source>
        <strain evidence="11">cv. Victoria</strain>
        <tissue evidence="10">Leaf</tissue>
    </source>
</reference>
<evidence type="ECO:0000256" key="8">
    <source>
        <dbReference type="ARBA" id="ARBA00048679"/>
    </source>
</evidence>
<keyword evidence="6" id="KW-0067">ATP-binding</keyword>
<sequence length="290" mass="32220">MVENPAQLGYGALSRPSLTWGAGPGVLHDGQEVVIKNIDLSRSFNAGWIYDAINIFINLKHENIIKPMGYCHEITASLSEDEGKQIVGGRLIDWSSSFRIIQGIAQGLHYLHEQRFVHMDLKPSNILFDSHMNPRISDFGIAAKLVHVNAEKTVLDLAGTPGYIAPEYIGEGILSIKCDVYAFGIILIQTISSMNRHEYPGRIDLAGWAMVAQDSGRIMKELFGPAKVDHPQLMEIKRCIEVGVLCIQYHRHKRPTMADVLLMLSGEKEVPIPEGCRFPVPTRTGEALHS</sequence>
<dbReference type="EMBL" id="RWGY01000007">
    <property type="protein sequence ID" value="TVU41948.1"/>
    <property type="molecule type" value="Genomic_DNA"/>
</dbReference>
<dbReference type="FunFam" id="1.10.510.10:FF:001023">
    <property type="entry name" value="Os07g0541700 protein"/>
    <property type="match status" value="1"/>
</dbReference>
<evidence type="ECO:0000313" key="10">
    <source>
        <dbReference type="EMBL" id="TVU41948.1"/>
    </source>
</evidence>
<dbReference type="Gramene" id="TVU41948">
    <property type="protein sequence ID" value="TVU41948"/>
    <property type="gene ID" value="EJB05_15510"/>
</dbReference>
<protein>
    <recommendedName>
        <fullName evidence="1">non-specific serine/threonine protein kinase</fullName>
        <ecNumber evidence="1">2.7.11.1</ecNumber>
    </recommendedName>
</protein>
<comment type="caution">
    <text evidence="10">The sequence shown here is derived from an EMBL/GenBank/DDBJ whole genome shotgun (WGS) entry which is preliminary data.</text>
</comment>
<dbReference type="PANTHER" id="PTHR27006:SF601">
    <property type="entry name" value="PROTEIN KINASE DOMAIN-CONTAINING PROTEIN"/>
    <property type="match status" value="1"/>
</dbReference>
<dbReference type="PROSITE" id="PS00108">
    <property type="entry name" value="PROTEIN_KINASE_ST"/>
    <property type="match status" value="1"/>
</dbReference>
<evidence type="ECO:0000256" key="2">
    <source>
        <dbReference type="ARBA" id="ARBA00022527"/>
    </source>
</evidence>
<dbReference type="Gene3D" id="3.30.200.20">
    <property type="entry name" value="Phosphorylase Kinase, domain 1"/>
    <property type="match status" value="1"/>
</dbReference>
<evidence type="ECO:0000256" key="6">
    <source>
        <dbReference type="ARBA" id="ARBA00022840"/>
    </source>
</evidence>
<dbReference type="PROSITE" id="PS50011">
    <property type="entry name" value="PROTEIN_KINASE_DOM"/>
    <property type="match status" value="1"/>
</dbReference>
<evidence type="ECO:0000256" key="3">
    <source>
        <dbReference type="ARBA" id="ARBA00022679"/>
    </source>
</evidence>
<dbReference type="Proteomes" id="UP000324897">
    <property type="component" value="Chromosome 4"/>
</dbReference>
<dbReference type="InterPro" id="IPR011009">
    <property type="entry name" value="Kinase-like_dom_sf"/>
</dbReference>
<feature type="non-terminal residue" evidence="10">
    <location>
        <position position="1"/>
    </location>
</feature>
<evidence type="ECO:0000256" key="5">
    <source>
        <dbReference type="ARBA" id="ARBA00022777"/>
    </source>
</evidence>
<accession>A0A5J9W1C6</accession>
<gene>
    <name evidence="10" type="ORF">EJB05_15510</name>
</gene>
<proteinExistence type="predicted"/>
<evidence type="ECO:0000256" key="1">
    <source>
        <dbReference type="ARBA" id="ARBA00012513"/>
    </source>
</evidence>
<keyword evidence="4" id="KW-0547">Nucleotide-binding</keyword>